<dbReference type="InterPro" id="IPR015994">
    <property type="entry name" value="PEPCK_ATP_CS"/>
</dbReference>
<dbReference type="InterPro" id="IPR008210">
    <property type="entry name" value="PEP_carboxykinase_N"/>
</dbReference>
<name>A0A6C0ECM9_9ZZZZ</name>
<dbReference type="HAMAP" id="MF_00453">
    <property type="entry name" value="PEPCK_ATP"/>
    <property type="match status" value="1"/>
</dbReference>
<dbReference type="SUPFAM" id="SSF68923">
    <property type="entry name" value="PEP carboxykinase N-terminal domain"/>
    <property type="match status" value="1"/>
</dbReference>
<evidence type="ECO:0000256" key="5">
    <source>
        <dbReference type="ARBA" id="ARBA00022741"/>
    </source>
</evidence>
<sequence length="557" mass="63201">MSLKTLQSISKSLSSTYRQTGPRLYSDQTPIPVGGSSIIETDIAAKNVKIYYNLSPAGLYEHELRLNVKSHLCHKGALVVESGVKTGRSPKDKRVVKTTENQDQVWWSHINIPMDMDSFLINRETATNYLNTRDQLFVFDGYAGWNPKYRLKIRVICERPYHALFMHNMLIRPTEKELEDYNEPDWVIYNAGTFPCNRFTGAMSSSTSVDLCFERKEFLILGTQYAGEMKKGIFSIMHYLMPPQNVLSLHSSANLDLKGTSLCLYFGLSGTGKTTLSADPERILIGDDEHCWSDDGVFNIEGGCYAKCIGLDKKKEPEIWGALKFGALLENVVMNTENRKIDFDDASLTENTRLAYPLTFLNNVKLPSLTQEHPKNIIFLTCDAFGVFPLISRLTPEQAIYHFLSGYTAKIPGTEIDVKTPILTFSACFGEAFLVRHPIIYGNMLKKLIETHNTKVWLLNTGWINGSYGSETAKRCPLNISRKLVNMIHKNEFDISSTNINWKKMLYFNLEYPDLCIDNVFIANQWSGQESVIEKLAISFKDNMNRLNMYNLPGGPK</sequence>
<reference evidence="10" key="1">
    <citation type="journal article" date="2020" name="Nature">
        <title>Giant virus diversity and host interactions through global metagenomics.</title>
        <authorList>
            <person name="Schulz F."/>
            <person name="Roux S."/>
            <person name="Paez-Espino D."/>
            <person name="Jungbluth S."/>
            <person name="Walsh D.A."/>
            <person name="Denef V.J."/>
            <person name="McMahon K.D."/>
            <person name="Konstantinidis K.T."/>
            <person name="Eloe-Fadrosh E.A."/>
            <person name="Kyrpides N.C."/>
            <person name="Woyke T."/>
        </authorList>
    </citation>
    <scope>NUCLEOTIDE SEQUENCE</scope>
    <source>
        <strain evidence="10">GVMAG-M-3300023179-150</strain>
    </source>
</reference>
<protein>
    <recommendedName>
        <fullName evidence="3">phosphoenolpyruvate carboxykinase (ATP)</fullName>
        <ecNumber evidence="3">4.1.1.49</ecNumber>
    </recommendedName>
</protein>
<dbReference type="GO" id="GO:0006094">
    <property type="term" value="P:gluconeogenesis"/>
    <property type="evidence" value="ECO:0007669"/>
    <property type="project" value="UniProtKB-UniPathway"/>
</dbReference>
<evidence type="ECO:0000313" key="10">
    <source>
        <dbReference type="EMBL" id="QHT25125.1"/>
    </source>
</evidence>
<dbReference type="Gene3D" id="2.170.8.10">
    <property type="entry name" value="Phosphoenolpyruvate Carboxykinase, domain 2"/>
    <property type="match status" value="1"/>
</dbReference>
<dbReference type="AlphaFoldDB" id="A0A6C0ECM9"/>
<dbReference type="NCBIfam" id="NF006820">
    <property type="entry name" value="PRK09344.1-2"/>
    <property type="match status" value="1"/>
</dbReference>
<evidence type="ECO:0000256" key="9">
    <source>
        <dbReference type="ARBA" id="ARBA00047371"/>
    </source>
</evidence>
<evidence type="ECO:0000256" key="7">
    <source>
        <dbReference type="ARBA" id="ARBA00022840"/>
    </source>
</evidence>
<evidence type="ECO:0000256" key="8">
    <source>
        <dbReference type="ARBA" id="ARBA00023239"/>
    </source>
</evidence>
<dbReference type="Gene3D" id="3.90.228.20">
    <property type="match status" value="1"/>
</dbReference>
<evidence type="ECO:0000256" key="1">
    <source>
        <dbReference type="ARBA" id="ARBA00004742"/>
    </source>
</evidence>
<comment type="similarity">
    <text evidence="2">Belongs to the phosphoenolpyruvate carboxykinase (ATP) family.</text>
</comment>
<dbReference type="PANTHER" id="PTHR30031:SF0">
    <property type="entry name" value="PHOSPHOENOLPYRUVATE CARBOXYKINASE (ATP)"/>
    <property type="match status" value="1"/>
</dbReference>
<proteinExistence type="inferred from homology"/>
<keyword evidence="4" id="KW-0312">Gluconeogenesis</keyword>
<evidence type="ECO:0000256" key="2">
    <source>
        <dbReference type="ARBA" id="ARBA00006052"/>
    </source>
</evidence>
<dbReference type="Gene3D" id="3.40.449.10">
    <property type="entry name" value="Phosphoenolpyruvate Carboxykinase, domain 1"/>
    <property type="match status" value="1"/>
</dbReference>
<evidence type="ECO:0000256" key="6">
    <source>
        <dbReference type="ARBA" id="ARBA00022793"/>
    </source>
</evidence>
<dbReference type="UniPathway" id="UPA00138"/>
<dbReference type="GO" id="GO:0005524">
    <property type="term" value="F:ATP binding"/>
    <property type="evidence" value="ECO:0007669"/>
    <property type="project" value="UniProtKB-KW"/>
</dbReference>
<dbReference type="GO" id="GO:0004612">
    <property type="term" value="F:phosphoenolpyruvate carboxykinase (ATP) activity"/>
    <property type="evidence" value="ECO:0007669"/>
    <property type="project" value="UniProtKB-EC"/>
</dbReference>
<dbReference type="NCBIfam" id="TIGR00224">
    <property type="entry name" value="pckA"/>
    <property type="match status" value="1"/>
</dbReference>
<dbReference type="Pfam" id="PF01293">
    <property type="entry name" value="PEPCK_ATP"/>
    <property type="match status" value="1"/>
</dbReference>
<comment type="catalytic activity">
    <reaction evidence="9">
        <text>oxaloacetate + ATP = phosphoenolpyruvate + ADP + CO2</text>
        <dbReference type="Rhea" id="RHEA:18617"/>
        <dbReference type="ChEBI" id="CHEBI:16452"/>
        <dbReference type="ChEBI" id="CHEBI:16526"/>
        <dbReference type="ChEBI" id="CHEBI:30616"/>
        <dbReference type="ChEBI" id="CHEBI:58702"/>
        <dbReference type="ChEBI" id="CHEBI:456216"/>
        <dbReference type="EC" id="4.1.1.49"/>
    </reaction>
</comment>
<keyword evidence="7" id="KW-0067">ATP-binding</keyword>
<dbReference type="InterPro" id="IPR013035">
    <property type="entry name" value="PEP_carboxykinase_C"/>
</dbReference>
<dbReference type="GO" id="GO:0005829">
    <property type="term" value="C:cytosol"/>
    <property type="evidence" value="ECO:0007669"/>
    <property type="project" value="TreeGrafter"/>
</dbReference>
<accession>A0A6C0ECM9</accession>
<keyword evidence="8" id="KW-0456">Lyase</keyword>
<dbReference type="PIRSF" id="PIRSF006294">
    <property type="entry name" value="PEP_crbxkin"/>
    <property type="match status" value="1"/>
</dbReference>
<keyword evidence="6" id="KW-0210">Decarboxylase</keyword>
<comment type="pathway">
    <text evidence="1">Carbohydrate biosynthesis; gluconeogenesis.</text>
</comment>
<keyword evidence="5" id="KW-0547">Nucleotide-binding</keyword>
<dbReference type="NCBIfam" id="NF006821">
    <property type="entry name" value="PRK09344.1-3"/>
    <property type="match status" value="1"/>
</dbReference>
<dbReference type="EC" id="4.1.1.49" evidence="3"/>
<evidence type="ECO:0000256" key="3">
    <source>
        <dbReference type="ARBA" id="ARBA00012363"/>
    </source>
</evidence>
<dbReference type="PROSITE" id="PS00532">
    <property type="entry name" value="PEPCK_ATP"/>
    <property type="match status" value="1"/>
</dbReference>
<dbReference type="EMBL" id="MN739756">
    <property type="protein sequence ID" value="QHT25125.1"/>
    <property type="molecule type" value="Genomic_DNA"/>
</dbReference>
<dbReference type="SUPFAM" id="SSF53795">
    <property type="entry name" value="PEP carboxykinase-like"/>
    <property type="match status" value="1"/>
</dbReference>
<dbReference type="PANTHER" id="PTHR30031">
    <property type="entry name" value="PHOSPHOENOLPYRUVATE CARBOXYKINASE ATP"/>
    <property type="match status" value="1"/>
</dbReference>
<dbReference type="InterPro" id="IPR001272">
    <property type="entry name" value="PEP_carboxykinase_ATP"/>
</dbReference>
<evidence type="ECO:0000256" key="4">
    <source>
        <dbReference type="ARBA" id="ARBA00022432"/>
    </source>
</evidence>
<organism evidence="10">
    <name type="scientific">viral metagenome</name>
    <dbReference type="NCBI Taxonomy" id="1070528"/>
    <lineage>
        <taxon>unclassified sequences</taxon>
        <taxon>metagenomes</taxon>
        <taxon>organismal metagenomes</taxon>
    </lineage>
</organism>